<evidence type="ECO:0000313" key="3">
    <source>
        <dbReference type="Proteomes" id="UP000191144"/>
    </source>
</evidence>
<name>A0A1G4K8M7_9SACH</name>
<reference evidence="3" key="1">
    <citation type="submission" date="2016-03" db="EMBL/GenBank/DDBJ databases">
        <authorList>
            <person name="Devillers Hugo."/>
        </authorList>
    </citation>
    <scope>NUCLEOTIDE SEQUENCE [LARGE SCALE GENOMIC DNA]</scope>
</reference>
<accession>A0A1G4K8M7</accession>
<keyword evidence="3" id="KW-1185">Reference proteome</keyword>
<feature type="compositionally biased region" description="Low complexity" evidence="1">
    <location>
        <begin position="20"/>
        <end position="38"/>
    </location>
</feature>
<protein>
    <submittedName>
        <fullName evidence="2">LAME_0G09032g1_1</fullName>
    </submittedName>
</protein>
<dbReference type="EMBL" id="LT598484">
    <property type="protein sequence ID" value="SCV00336.1"/>
    <property type="molecule type" value="Genomic_DNA"/>
</dbReference>
<dbReference type="Proteomes" id="UP000191144">
    <property type="component" value="Chromosome G"/>
</dbReference>
<sequence length="255" mass="29470">MSLTYNRQHRCDLVHDENASLHAKPKLSAKSSSKSDLNGSKKAEHELQAMHPNLSSKRTKMDLDVQDLVAFLRQPEPSHHRARFLSPDGISNSHGVKASLVQPFAKLLEPDNLDVFVPIHLRDIRLLPDEQVLDLTPLEKEVPRSVNYPPIFREYEAERQLERDDYEGICLAVLQDEVSRIVHNQGPVFDRALDLREKEQQTTVFDRALYFVFGYDRSGYFTLLHDSNEFADRPWERFLQMDSYAANCDESEFSD</sequence>
<dbReference type="AlphaFoldDB" id="A0A1G4K8M7"/>
<feature type="region of interest" description="Disordered" evidence="1">
    <location>
        <begin position="16"/>
        <end position="44"/>
    </location>
</feature>
<dbReference type="OrthoDB" id="6067455at2759"/>
<organism evidence="2 3">
    <name type="scientific">Lachancea meyersii CBS 8951</name>
    <dbReference type="NCBI Taxonomy" id="1266667"/>
    <lineage>
        <taxon>Eukaryota</taxon>
        <taxon>Fungi</taxon>
        <taxon>Dikarya</taxon>
        <taxon>Ascomycota</taxon>
        <taxon>Saccharomycotina</taxon>
        <taxon>Saccharomycetes</taxon>
        <taxon>Saccharomycetales</taxon>
        <taxon>Saccharomycetaceae</taxon>
        <taxon>Lachancea</taxon>
    </lineage>
</organism>
<gene>
    <name evidence="2" type="ORF">LAME_0G09032G</name>
</gene>
<evidence type="ECO:0000256" key="1">
    <source>
        <dbReference type="SAM" id="MobiDB-lite"/>
    </source>
</evidence>
<evidence type="ECO:0000313" key="2">
    <source>
        <dbReference type="EMBL" id="SCV00336.1"/>
    </source>
</evidence>
<proteinExistence type="predicted"/>